<dbReference type="RefSeq" id="WP_317770019.1">
    <property type="nucleotide sequence ID" value="NZ_JAWMAJ010000007.1"/>
</dbReference>
<dbReference type="Proteomes" id="UP001187346">
    <property type="component" value="Unassembled WGS sequence"/>
</dbReference>
<gene>
    <name evidence="1" type="ORF">R5A26_03400</name>
</gene>
<proteinExistence type="predicted"/>
<comment type="caution">
    <text evidence="1">The sequence shown here is derived from an EMBL/GenBank/DDBJ whole genome shotgun (WGS) entry which is preliminary data.</text>
</comment>
<organism evidence="1 2">
    <name type="scientific">Streptomyces prunicolor</name>
    <dbReference type="NCBI Taxonomy" id="67348"/>
    <lineage>
        <taxon>Bacteria</taxon>
        <taxon>Bacillati</taxon>
        <taxon>Actinomycetota</taxon>
        <taxon>Actinomycetes</taxon>
        <taxon>Kitasatosporales</taxon>
        <taxon>Streptomycetaceae</taxon>
        <taxon>Streptomyces</taxon>
    </lineage>
</organism>
<dbReference type="EMBL" id="JAWMAJ010000007">
    <property type="protein sequence ID" value="MDV7214991.1"/>
    <property type="molecule type" value="Genomic_DNA"/>
</dbReference>
<protein>
    <submittedName>
        <fullName evidence="1">Uncharacterized protein</fullName>
    </submittedName>
</protein>
<keyword evidence="2" id="KW-1185">Reference proteome</keyword>
<accession>A0ABU4F318</accession>
<reference evidence="1 2" key="1">
    <citation type="submission" date="2023-10" db="EMBL/GenBank/DDBJ databases">
        <title>Characterization of rhizosphere-enriched actinobacteria from wheat plants lab-grown on chernevaya soil.</title>
        <authorList>
            <person name="Tikhonova E.N."/>
            <person name="Konopkin A."/>
            <person name="Kravchenko I.K."/>
        </authorList>
    </citation>
    <scope>NUCLEOTIDE SEQUENCE [LARGE SCALE GENOMIC DNA]</scope>
    <source>
        <strain evidence="1 2">RR29</strain>
    </source>
</reference>
<name>A0ABU4F318_9ACTN</name>
<sequence length="176" mass="20116">MTITDAEMAALLAPTGILFLRRLRSNEEPPRLLPPYVSPAGALPEHGRIDSPAIDIDDPDLAAKVRETWFWMATEYELLDDDREFLLGVDYADPEDVDREWAWARVRLLDEWDLGGGDDGPLPMWMRFYMGERFVPEFTVMTLDGRMMMNTTLWGDGTVSTIVIRPASDKRPDVLR</sequence>
<evidence type="ECO:0000313" key="2">
    <source>
        <dbReference type="Proteomes" id="UP001187346"/>
    </source>
</evidence>
<evidence type="ECO:0000313" key="1">
    <source>
        <dbReference type="EMBL" id="MDV7214991.1"/>
    </source>
</evidence>